<dbReference type="InterPro" id="IPR018511">
    <property type="entry name" value="Hemolysin-typ_Ca-bd_CS"/>
</dbReference>
<evidence type="ECO:0000259" key="6">
    <source>
        <dbReference type="Pfam" id="PF08548"/>
    </source>
</evidence>
<dbReference type="SUPFAM" id="SSF51120">
    <property type="entry name" value="beta-Roll"/>
    <property type="match status" value="1"/>
</dbReference>
<dbReference type="Pfam" id="PF00353">
    <property type="entry name" value="HemolysinCabind"/>
    <property type="match status" value="1"/>
</dbReference>
<evidence type="ECO:0000256" key="3">
    <source>
        <dbReference type="ARBA" id="ARBA00022525"/>
    </source>
</evidence>
<evidence type="ECO:0000313" key="8">
    <source>
        <dbReference type="Proteomes" id="UP000283587"/>
    </source>
</evidence>
<sequence length="157" mass="16242">AGNDRLFGDAGNDTLEGGAGNDRLDGGGGNDVLRGGAGADTLIGGAGADTMQGGAGRDIFVFQSFAEMGSGAANRDRILDFASGQDRLDLSALDANTRLAGNQDFAFNGMEAAANSVWFLRQGSNVILRGDHDGDGVHDFEIQLNGISRLVAEDFIF</sequence>
<dbReference type="Gene3D" id="2.150.10.10">
    <property type="entry name" value="Serralysin-like metalloprotease, C-terminal"/>
    <property type="match status" value="1"/>
</dbReference>
<dbReference type="InterPro" id="IPR050557">
    <property type="entry name" value="RTX_toxin/Mannuronan_C5-epim"/>
</dbReference>
<dbReference type="EMBL" id="QZEW01000084">
    <property type="protein sequence ID" value="RJL07784.1"/>
    <property type="molecule type" value="Genomic_DNA"/>
</dbReference>
<protein>
    <submittedName>
        <fullName evidence="7">Calcium-binding protein</fullName>
    </submittedName>
</protein>
<comment type="caution">
    <text evidence="7">The sequence shown here is derived from an EMBL/GenBank/DDBJ whole genome shotgun (WGS) entry which is preliminary data.</text>
</comment>
<name>A0A419A3D0_9RHOB</name>
<gene>
    <name evidence="7" type="ORF">D3P05_17120</name>
</gene>
<keyword evidence="8" id="KW-1185">Reference proteome</keyword>
<accession>A0A419A3D0</accession>
<dbReference type="InterPro" id="IPR013858">
    <property type="entry name" value="Peptidase_M10B_C"/>
</dbReference>
<comment type="subcellular location">
    <subcellularLocation>
        <location evidence="2">Secreted</location>
    </subcellularLocation>
</comment>
<dbReference type="PANTHER" id="PTHR38340">
    <property type="entry name" value="S-LAYER PROTEIN"/>
    <property type="match status" value="1"/>
</dbReference>
<dbReference type="InterPro" id="IPR001343">
    <property type="entry name" value="Hemolysn_Ca-bd"/>
</dbReference>
<comment type="cofactor">
    <cofactor evidence="1">
        <name>Ca(2+)</name>
        <dbReference type="ChEBI" id="CHEBI:29108"/>
    </cofactor>
</comment>
<organism evidence="7 8">
    <name type="scientific">Paracoccus siganidrum</name>
    <dbReference type="NCBI Taxonomy" id="1276757"/>
    <lineage>
        <taxon>Bacteria</taxon>
        <taxon>Pseudomonadati</taxon>
        <taxon>Pseudomonadota</taxon>
        <taxon>Alphaproteobacteria</taxon>
        <taxon>Rhodobacterales</taxon>
        <taxon>Paracoccaceae</taxon>
        <taxon>Paracoccus</taxon>
    </lineage>
</organism>
<feature type="domain" description="Peptidase M10 serralysin C-terminal" evidence="6">
    <location>
        <begin position="35"/>
        <end position="156"/>
    </location>
</feature>
<dbReference type="RefSeq" id="WP_205962209.1">
    <property type="nucleotide sequence ID" value="NZ_QZEW01000084.1"/>
</dbReference>
<proteinExistence type="predicted"/>
<evidence type="ECO:0000256" key="4">
    <source>
        <dbReference type="ARBA" id="ARBA00022737"/>
    </source>
</evidence>
<keyword evidence="4" id="KW-0677">Repeat</keyword>
<evidence type="ECO:0000256" key="5">
    <source>
        <dbReference type="SAM" id="MobiDB-lite"/>
    </source>
</evidence>
<dbReference type="InterPro" id="IPR011049">
    <property type="entry name" value="Serralysin-like_metalloprot_C"/>
</dbReference>
<dbReference type="Pfam" id="PF08548">
    <property type="entry name" value="Peptidase_M10_C"/>
    <property type="match status" value="1"/>
</dbReference>
<feature type="region of interest" description="Disordered" evidence="5">
    <location>
        <begin position="1"/>
        <end position="29"/>
    </location>
</feature>
<dbReference type="GO" id="GO:0005509">
    <property type="term" value="F:calcium ion binding"/>
    <property type="evidence" value="ECO:0007669"/>
    <property type="project" value="InterPro"/>
</dbReference>
<keyword evidence="3" id="KW-0964">Secreted</keyword>
<dbReference type="Proteomes" id="UP000283587">
    <property type="component" value="Unassembled WGS sequence"/>
</dbReference>
<evidence type="ECO:0000256" key="1">
    <source>
        <dbReference type="ARBA" id="ARBA00001913"/>
    </source>
</evidence>
<reference evidence="8" key="1">
    <citation type="submission" date="2018-09" db="EMBL/GenBank/DDBJ databases">
        <title>Paracoccus onubensis nov. sp. a moderate halophilic bacterium isolated from Gruta de las Maravillas (Aracena, Spain).</title>
        <authorList>
            <person name="Jurado V."/>
            <person name="Gutierrez-Patricio S."/>
            <person name="Gonzalez-Pimentel J.L."/>
            <person name="Miller A.Z."/>
            <person name="Laiz L."/>
            <person name="Saiz-Jimenez C."/>
        </authorList>
    </citation>
    <scope>NUCLEOTIDE SEQUENCE [LARGE SCALE GENOMIC DNA]</scope>
    <source>
        <strain evidence="8">DSM 26381</strain>
    </source>
</reference>
<evidence type="ECO:0000256" key="2">
    <source>
        <dbReference type="ARBA" id="ARBA00004613"/>
    </source>
</evidence>
<feature type="non-terminal residue" evidence="7">
    <location>
        <position position="1"/>
    </location>
</feature>
<evidence type="ECO:0000313" key="7">
    <source>
        <dbReference type="EMBL" id="RJL07784.1"/>
    </source>
</evidence>
<dbReference type="AlphaFoldDB" id="A0A419A3D0"/>
<dbReference type="PROSITE" id="PS00330">
    <property type="entry name" value="HEMOLYSIN_CALCIUM"/>
    <property type="match status" value="4"/>
</dbReference>
<dbReference type="GO" id="GO:0005615">
    <property type="term" value="C:extracellular space"/>
    <property type="evidence" value="ECO:0007669"/>
    <property type="project" value="InterPro"/>
</dbReference>
<dbReference type="PRINTS" id="PR00313">
    <property type="entry name" value="CABNDNGRPT"/>
</dbReference>
<dbReference type="PANTHER" id="PTHR38340:SF1">
    <property type="entry name" value="S-LAYER PROTEIN"/>
    <property type="match status" value="1"/>
</dbReference>